<dbReference type="EMBL" id="JACHMW010000001">
    <property type="protein sequence ID" value="MBB5847692.1"/>
    <property type="molecule type" value="Genomic_DNA"/>
</dbReference>
<organism evidence="1 2">
    <name type="scientific">Micrococcus endophyticus</name>
    <dbReference type="NCBI Taxonomy" id="455343"/>
    <lineage>
        <taxon>Bacteria</taxon>
        <taxon>Bacillati</taxon>
        <taxon>Actinomycetota</taxon>
        <taxon>Actinomycetes</taxon>
        <taxon>Micrococcales</taxon>
        <taxon>Micrococcaceae</taxon>
        <taxon>Micrococcus</taxon>
    </lineage>
</organism>
<keyword evidence="2" id="KW-1185">Reference proteome</keyword>
<evidence type="ECO:0000313" key="2">
    <source>
        <dbReference type="Proteomes" id="UP000567246"/>
    </source>
</evidence>
<gene>
    <name evidence="1" type="ORF">HDA33_000256</name>
</gene>
<reference evidence="1 2" key="1">
    <citation type="submission" date="2020-08" db="EMBL/GenBank/DDBJ databases">
        <title>Sequencing the genomes of 1000 actinobacteria strains.</title>
        <authorList>
            <person name="Klenk H.-P."/>
        </authorList>
    </citation>
    <scope>NUCLEOTIDE SEQUENCE [LARGE SCALE GENOMIC DNA]</scope>
    <source>
        <strain evidence="1 2">DSM 17945</strain>
    </source>
</reference>
<evidence type="ECO:0000313" key="1">
    <source>
        <dbReference type="EMBL" id="MBB5847692.1"/>
    </source>
</evidence>
<proteinExistence type="predicted"/>
<dbReference type="Proteomes" id="UP000567246">
    <property type="component" value="Unassembled WGS sequence"/>
</dbReference>
<sequence length="74" mass="8124">MYGRQKMTALLRRQGHEVFERRAGRRMRELGVNGLVRGKGVRATVPDRTAARVPDLLAVLPGDVDRAATALAVV</sequence>
<comment type="caution">
    <text evidence="1">The sequence shown here is derived from an EMBL/GenBank/DDBJ whole genome shotgun (WGS) entry which is preliminary data.</text>
</comment>
<protein>
    <submittedName>
        <fullName evidence="1">Transposase InsO family protein</fullName>
    </submittedName>
</protein>
<name>A0A4Y8ZN79_9MICC</name>
<dbReference type="AlphaFoldDB" id="A0A4Y8ZN79"/>
<accession>A0A4Y8ZN79</accession>